<dbReference type="Pfam" id="PF20219">
    <property type="entry name" value="DUF6579"/>
    <property type="match status" value="1"/>
</dbReference>
<proteinExistence type="predicted"/>
<evidence type="ECO:0000313" key="1">
    <source>
        <dbReference type="EMBL" id="OAP56317.1"/>
    </source>
</evidence>
<dbReference type="GeneID" id="30013664"/>
<dbReference type="InterPro" id="IPR046486">
    <property type="entry name" value="DUF6579"/>
</dbReference>
<dbReference type="EMBL" id="LVYI01000009">
    <property type="protein sequence ID" value="OAP56317.1"/>
    <property type="molecule type" value="Genomic_DNA"/>
</dbReference>
<protein>
    <submittedName>
        <fullName evidence="1">Uncharacterized protein</fullName>
    </submittedName>
</protein>
<accession>A0A178Z952</accession>
<gene>
    <name evidence="1" type="ORF">AYL99_09496</name>
</gene>
<sequence length="443" mass="48166">MADMTFTELEPLVRARYPDLPLQEAYVKYLDNEIIPILRHVVQHWPELLQAGGTFFGYPLAVLFGQIGRIGTNIAADASTPGAGNATANTSEPLNMATMLAADTFGRAALDTVSHGAEAVAASAQVAVESMERVADSADQVVRHVHGIHVIGNSLVDHINYYGRWMQKFSAIQIAQGYQVIQALGDIGKHLGETNGITVSGSGGPDGFAKHVYDFVKERIGVIRKAERDNHRFFVYHPDTDWHPAFYRLITETPLPLTFCAKSDDLDKLCQYMQEVRAQLKRESGRGQDIILHLLIPSWYSISFKRPLHFPDCLQPFKVEGQKHKLKEYVEFNLPAAPASLLDGVANVLDPKGLNKIAAGVSTATTLPVVGWGINGACAAVGVGLGTLTGLGALVTIPVWVCTAMPAMSVAAPAIQETVYDALCEEAPRVLGSTRRLNMEGRR</sequence>
<reference evidence="1 2" key="1">
    <citation type="submission" date="2016-04" db="EMBL/GenBank/DDBJ databases">
        <title>Draft genome of Fonsecaea erecta CBS 125763.</title>
        <authorList>
            <person name="Weiss V.A."/>
            <person name="Vicente V.A."/>
            <person name="Raittz R.T."/>
            <person name="Moreno L.F."/>
            <person name="De Souza E.M."/>
            <person name="Pedrosa F.O."/>
            <person name="Steffens M.B."/>
            <person name="Faoro H."/>
            <person name="Tadra-Sfeir M.Z."/>
            <person name="Najafzadeh M.J."/>
            <person name="Felipe M.S."/>
            <person name="Teixeira M."/>
            <person name="Sun J."/>
            <person name="Xi L."/>
            <person name="Gomes R."/>
            <person name="De Azevedo C.M."/>
            <person name="Salgado C.G."/>
            <person name="Da Silva M.B."/>
            <person name="Nascimento M.F."/>
            <person name="Queiroz-Telles F."/>
            <person name="Attili D.S."/>
            <person name="Gorbushina A."/>
        </authorList>
    </citation>
    <scope>NUCLEOTIDE SEQUENCE [LARGE SCALE GENOMIC DNA]</scope>
    <source>
        <strain evidence="1 2">CBS 125763</strain>
    </source>
</reference>
<dbReference type="AlphaFoldDB" id="A0A178Z952"/>
<dbReference type="RefSeq" id="XP_018689684.1">
    <property type="nucleotide sequence ID" value="XM_018841003.1"/>
</dbReference>
<organism evidence="1 2">
    <name type="scientific">Fonsecaea erecta</name>
    <dbReference type="NCBI Taxonomy" id="1367422"/>
    <lineage>
        <taxon>Eukaryota</taxon>
        <taxon>Fungi</taxon>
        <taxon>Dikarya</taxon>
        <taxon>Ascomycota</taxon>
        <taxon>Pezizomycotina</taxon>
        <taxon>Eurotiomycetes</taxon>
        <taxon>Chaetothyriomycetidae</taxon>
        <taxon>Chaetothyriales</taxon>
        <taxon>Herpotrichiellaceae</taxon>
        <taxon>Fonsecaea</taxon>
    </lineage>
</organism>
<keyword evidence="2" id="KW-1185">Reference proteome</keyword>
<dbReference type="OrthoDB" id="3852249at2759"/>
<evidence type="ECO:0000313" key="2">
    <source>
        <dbReference type="Proteomes" id="UP000078343"/>
    </source>
</evidence>
<name>A0A178Z952_9EURO</name>
<dbReference type="Proteomes" id="UP000078343">
    <property type="component" value="Unassembled WGS sequence"/>
</dbReference>
<comment type="caution">
    <text evidence="1">The sequence shown here is derived from an EMBL/GenBank/DDBJ whole genome shotgun (WGS) entry which is preliminary data.</text>
</comment>
<dbReference type="STRING" id="1367422.A0A178Z952"/>